<feature type="region of interest" description="Disordered" evidence="6">
    <location>
        <begin position="65"/>
        <end position="95"/>
    </location>
</feature>
<organism evidence="9 10">
    <name type="scientific">Acanthoscelides obtectus</name>
    <name type="common">Bean weevil</name>
    <name type="synonym">Bruchus obtectus</name>
    <dbReference type="NCBI Taxonomy" id="200917"/>
    <lineage>
        <taxon>Eukaryota</taxon>
        <taxon>Metazoa</taxon>
        <taxon>Ecdysozoa</taxon>
        <taxon>Arthropoda</taxon>
        <taxon>Hexapoda</taxon>
        <taxon>Insecta</taxon>
        <taxon>Pterygota</taxon>
        <taxon>Neoptera</taxon>
        <taxon>Endopterygota</taxon>
        <taxon>Coleoptera</taxon>
        <taxon>Polyphaga</taxon>
        <taxon>Cucujiformia</taxon>
        <taxon>Chrysomeloidea</taxon>
        <taxon>Chrysomelidae</taxon>
        <taxon>Bruchinae</taxon>
        <taxon>Bruchini</taxon>
        <taxon>Acanthoscelides</taxon>
    </lineage>
</organism>
<feature type="transmembrane region" description="Helical" evidence="7">
    <location>
        <begin position="592"/>
        <end position="615"/>
    </location>
</feature>
<keyword evidence="3 7" id="KW-0812">Transmembrane</keyword>
<evidence type="ECO:0000256" key="7">
    <source>
        <dbReference type="SAM" id="Phobius"/>
    </source>
</evidence>
<feature type="compositionally biased region" description="Basic residues" evidence="6">
    <location>
        <begin position="1"/>
        <end position="11"/>
    </location>
</feature>
<dbReference type="PANTHER" id="PTHR23302:SF24">
    <property type="entry name" value="TMC DOMAIN-CONTAINING PROTEIN"/>
    <property type="match status" value="1"/>
</dbReference>
<comment type="caution">
    <text evidence="9">The sequence shown here is derived from an EMBL/GenBank/DDBJ whole genome shotgun (WGS) entry which is preliminary data.</text>
</comment>
<evidence type="ECO:0000256" key="2">
    <source>
        <dbReference type="ARBA" id="ARBA00006510"/>
    </source>
</evidence>
<evidence type="ECO:0000259" key="8">
    <source>
        <dbReference type="Pfam" id="PF07810"/>
    </source>
</evidence>
<evidence type="ECO:0000256" key="1">
    <source>
        <dbReference type="ARBA" id="ARBA00004141"/>
    </source>
</evidence>
<evidence type="ECO:0000256" key="4">
    <source>
        <dbReference type="ARBA" id="ARBA00022989"/>
    </source>
</evidence>
<evidence type="ECO:0000256" key="3">
    <source>
        <dbReference type="ARBA" id="ARBA00022692"/>
    </source>
</evidence>
<keyword evidence="10" id="KW-1185">Reference proteome</keyword>
<dbReference type="PANTHER" id="PTHR23302">
    <property type="entry name" value="TRANSMEMBRANE CHANNEL-RELATED"/>
    <property type="match status" value="1"/>
</dbReference>
<keyword evidence="5 7" id="KW-0472">Membrane</keyword>
<sequence>MSGGGNRKKNTRSQGWEDAGSDFYQESYPLDPEFEVLQKDPKHLHTLLPSKQTRAAVATIRMRTNDYRSNKSTVRRHTASRSRSRRDSTVHRRTSTIGGDVQLSMLPDLSEMKTNEESAWEEVMRLKELPIPMSQKKEMKNKIMNEPNLRLQGYENFKWKRRKLWSYMETRVRESLRKIELWKGSLRHIEGNFGTGVVAFFLFVKWLFFLNCGISFCIFLYLTLPSILLNYEKGFNCTDSDLACICADSYFNSSQTENNIVLEVIQGTGFLERTLLFYGFYTNTVLSYTVGSVEMYYNIPLAYILVMLACYFISMVMILRSAAKGFNERLVESEGQFYLYCNLVFGGWDFCIDNEKAARTKHRAIYNEIKAALETEKLTEERQGRTRKEQYKIFLGRLVVNILVIVILIGCGIVIYYTFDFSTKQIEQHSTQEIETNEKMLQLLYEFLPSMIIVSMNIIVPFTFRFLISFEKYTPIVEIRFTLIRTVFLRLASLVVLYASLLARITCHDPNDYTCTPCKDSPECWETFVGQQIFKLLVFDFGMHVILTFIVNFVRSLLAKHLNNKFFEFIGEQTFDLSKHALDVVYTQTLCWFGMFYAPLLSFLAAVMFFFLFYIKKFNCVINCKPSPMIYRASRSHSMFMVVLLVSYLFAFLPIAYSIYELMPSKSCGPFSGEKTVWSLMVDLFMSWPEWIQKCVFYLSTPGFVIPFFIVLVLLLYYYSAINSANRHMVVVLKNQLVLEGHDKQFLLDRLSLFIKQENQKRARAEQMRDRDRDRDSDSRNT</sequence>
<feature type="region of interest" description="Disordered" evidence="6">
    <location>
        <begin position="1"/>
        <end position="24"/>
    </location>
</feature>
<dbReference type="Pfam" id="PF07810">
    <property type="entry name" value="TMC"/>
    <property type="match status" value="1"/>
</dbReference>
<dbReference type="GO" id="GO:0008381">
    <property type="term" value="F:mechanosensitive monoatomic ion channel activity"/>
    <property type="evidence" value="ECO:0007669"/>
    <property type="project" value="TreeGrafter"/>
</dbReference>
<name>A0A9P0JWI6_ACAOB</name>
<feature type="transmembrane region" description="Helical" evidence="7">
    <location>
        <begin position="696"/>
        <end position="719"/>
    </location>
</feature>
<dbReference type="Proteomes" id="UP001152888">
    <property type="component" value="Unassembled WGS sequence"/>
</dbReference>
<evidence type="ECO:0000313" key="9">
    <source>
        <dbReference type="EMBL" id="CAH1958766.1"/>
    </source>
</evidence>
<dbReference type="AlphaFoldDB" id="A0A9P0JWI6"/>
<feature type="transmembrane region" description="Helical" evidence="7">
    <location>
        <begin position="394"/>
        <end position="419"/>
    </location>
</feature>
<comment type="similarity">
    <text evidence="2">Belongs to the TMC family.</text>
</comment>
<dbReference type="OrthoDB" id="1936208at2759"/>
<feature type="compositionally biased region" description="Basic residues" evidence="6">
    <location>
        <begin position="73"/>
        <end position="84"/>
    </location>
</feature>
<dbReference type="InterPro" id="IPR038900">
    <property type="entry name" value="TMC"/>
</dbReference>
<protein>
    <recommendedName>
        <fullName evidence="8">TMC domain-containing protein</fullName>
    </recommendedName>
</protein>
<keyword evidence="4 7" id="KW-1133">Transmembrane helix</keyword>
<comment type="subcellular location">
    <subcellularLocation>
        <location evidence="1">Membrane</location>
        <topology evidence="1">Multi-pass membrane protein</topology>
    </subcellularLocation>
</comment>
<feature type="transmembrane region" description="Helical" evidence="7">
    <location>
        <begin position="447"/>
        <end position="467"/>
    </location>
</feature>
<proteinExistence type="inferred from homology"/>
<dbReference type="InterPro" id="IPR012496">
    <property type="entry name" value="TMC_dom"/>
</dbReference>
<feature type="transmembrane region" description="Helical" evidence="7">
    <location>
        <begin position="636"/>
        <end position="660"/>
    </location>
</feature>
<reference evidence="9" key="1">
    <citation type="submission" date="2022-03" db="EMBL/GenBank/DDBJ databases">
        <authorList>
            <person name="Sayadi A."/>
        </authorList>
    </citation>
    <scope>NUCLEOTIDE SEQUENCE</scope>
</reference>
<dbReference type="EMBL" id="CAKOFQ010006679">
    <property type="protein sequence ID" value="CAH1958766.1"/>
    <property type="molecule type" value="Genomic_DNA"/>
</dbReference>
<evidence type="ECO:0000313" key="10">
    <source>
        <dbReference type="Proteomes" id="UP001152888"/>
    </source>
</evidence>
<evidence type="ECO:0000256" key="5">
    <source>
        <dbReference type="ARBA" id="ARBA00023136"/>
    </source>
</evidence>
<feature type="transmembrane region" description="Helical" evidence="7">
    <location>
        <begin position="197"/>
        <end position="222"/>
    </location>
</feature>
<feature type="transmembrane region" description="Helical" evidence="7">
    <location>
        <begin position="487"/>
        <end position="505"/>
    </location>
</feature>
<accession>A0A9P0JWI6</accession>
<feature type="domain" description="TMC" evidence="8">
    <location>
        <begin position="524"/>
        <end position="634"/>
    </location>
</feature>
<evidence type="ECO:0000256" key="6">
    <source>
        <dbReference type="SAM" id="MobiDB-lite"/>
    </source>
</evidence>
<gene>
    <name evidence="9" type="ORF">ACAOBT_LOCUS2844</name>
</gene>
<dbReference type="GO" id="GO:0005886">
    <property type="term" value="C:plasma membrane"/>
    <property type="evidence" value="ECO:0007669"/>
    <property type="project" value="InterPro"/>
</dbReference>
<feature type="transmembrane region" description="Helical" evidence="7">
    <location>
        <begin position="295"/>
        <end position="319"/>
    </location>
</feature>